<feature type="non-terminal residue" evidence="3">
    <location>
        <position position="1"/>
    </location>
</feature>
<accession>A0AAV5VG03</accession>
<dbReference type="EMBL" id="BTSY01000003">
    <property type="protein sequence ID" value="GMT17642.1"/>
    <property type="molecule type" value="Genomic_DNA"/>
</dbReference>
<dbReference type="SUPFAM" id="SSF81296">
    <property type="entry name" value="E set domains"/>
    <property type="match status" value="1"/>
</dbReference>
<dbReference type="InterPro" id="IPR011021">
    <property type="entry name" value="Arrestin-like_N"/>
</dbReference>
<dbReference type="GO" id="GO:0005737">
    <property type="term" value="C:cytoplasm"/>
    <property type="evidence" value="ECO:0007669"/>
    <property type="project" value="TreeGrafter"/>
</dbReference>
<comment type="caution">
    <text evidence="3">The sequence shown here is derived from an EMBL/GenBank/DDBJ whole genome shotgun (WGS) entry which is preliminary data.</text>
</comment>
<dbReference type="PANTHER" id="PTHR11188">
    <property type="entry name" value="ARRESTIN DOMAIN CONTAINING PROTEIN"/>
    <property type="match status" value="1"/>
</dbReference>
<dbReference type="Gene3D" id="2.60.40.640">
    <property type="match status" value="2"/>
</dbReference>
<dbReference type="InterPro" id="IPR014756">
    <property type="entry name" value="Ig_E-set"/>
</dbReference>
<evidence type="ECO:0000313" key="3">
    <source>
        <dbReference type="EMBL" id="GMT17642.1"/>
    </source>
</evidence>
<gene>
    <name evidence="3" type="ORF">PFISCL1PPCAC_8939</name>
</gene>
<dbReference type="InterPro" id="IPR014752">
    <property type="entry name" value="Arrestin-like_C"/>
</dbReference>
<dbReference type="AlphaFoldDB" id="A0AAV5VG03"/>
<dbReference type="PANTHER" id="PTHR11188:SF175">
    <property type="entry name" value="ARRESTIN C-TERMINAL-LIKE DOMAIN-CONTAINING PROTEIN"/>
    <property type="match status" value="1"/>
</dbReference>
<dbReference type="InterPro" id="IPR050357">
    <property type="entry name" value="Arrestin_domain-protein"/>
</dbReference>
<organism evidence="3 4">
    <name type="scientific">Pristionchus fissidentatus</name>
    <dbReference type="NCBI Taxonomy" id="1538716"/>
    <lineage>
        <taxon>Eukaryota</taxon>
        <taxon>Metazoa</taxon>
        <taxon>Ecdysozoa</taxon>
        <taxon>Nematoda</taxon>
        <taxon>Chromadorea</taxon>
        <taxon>Rhabditida</taxon>
        <taxon>Rhabditina</taxon>
        <taxon>Diplogasteromorpha</taxon>
        <taxon>Diplogasteroidea</taxon>
        <taxon>Neodiplogasteridae</taxon>
        <taxon>Pristionchus</taxon>
    </lineage>
</organism>
<keyword evidence="4" id="KW-1185">Reference proteome</keyword>
<sequence length="104" mass="12101">RFRLPRSCDSSFKSLTGQVRYFCMVDVERLWEQTNRTVAHFNVTRPVDLNLICDVSHSVNISETLYDRFFPFEKGEIRLNVNLSKTGYVPGEEIIVNAEIRNNS</sequence>
<comment type="similarity">
    <text evidence="1">Belongs to the arrestin family.</text>
</comment>
<feature type="non-terminal residue" evidence="3">
    <location>
        <position position="104"/>
    </location>
</feature>
<dbReference type="GO" id="GO:0015031">
    <property type="term" value="P:protein transport"/>
    <property type="evidence" value="ECO:0007669"/>
    <property type="project" value="TreeGrafter"/>
</dbReference>
<proteinExistence type="inferred from homology"/>
<reference evidence="3" key="1">
    <citation type="submission" date="2023-10" db="EMBL/GenBank/DDBJ databases">
        <title>Genome assembly of Pristionchus species.</title>
        <authorList>
            <person name="Yoshida K."/>
            <person name="Sommer R.J."/>
        </authorList>
    </citation>
    <scope>NUCLEOTIDE SEQUENCE</scope>
    <source>
        <strain evidence="3">RS5133</strain>
    </source>
</reference>
<evidence type="ECO:0000256" key="1">
    <source>
        <dbReference type="ARBA" id="ARBA00005298"/>
    </source>
</evidence>
<name>A0AAV5VG03_9BILA</name>
<feature type="domain" description="Arrestin-like N-terminal" evidence="2">
    <location>
        <begin position="1"/>
        <end position="50"/>
    </location>
</feature>
<dbReference type="Proteomes" id="UP001432322">
    <property type="component" value="Unassembled WGS sequence"/>
</dbReference>
<evidence type="ECO:0000313" key="4">
    <source>
        <dbReference type="Proteomes" id="UP001432322"/>
    </source>
</evidence>
<protein>
    <recommendedName>
        <fullName evidence="2">Arrestin-like N-terminal domain-containing protein</fullName>
    </recommendedName>
</protein>
<dbReference type="Pfam" id="PF00339">
    <property type="entry name" value="Arrestin_N"/>
    <property type="match status" value="1"/>
</dbReference>
<evidence type="ECO:0000259" key="2">
    <source>
        <dbReference type="Pfam" id="PF00339"/>
    </source>
</evidence>